<dbReference type="Pfam" id="PF00270">
    <property type="entry name" value="DEAD"/>
    <property type="match status" value="1"/>
</dbReference>
<sequence>MRFTEFFEHATGKKPYAYQRLLAEGGAPDALIAPTGLGKTAAVILAWLWRRRADPDTTPRRLVYCLPMRTLVEQTADNAREWLGRLAQAGLAENLPAPGDLHLLMGGVESRPHQPRWSEFPERSAILIGTQDMLISRALMRGYAAGRARWPAEFALLHNDAFWVFDEVQLMGAGLATSTQLQAFREAPRLGPARRTCSLWVSATLDPAWLRSVDYPDGPRTIRRVPDDVPEDAAAPAVRRRLEAYKPVTRAAVAPAGTKKPEIDAYVRALAELVRDVHGGVSGGRTLVIVNTVERAQKLHAALLKAGASESDLVLVHSRFRPADRRRQMQRLQAAKSRIVVATQAIEAGVDLSSAALVTELAPWSSLVQRFGRVNRRGERPKDEGGAPVHWIDLVGDRGDDDKDARLLAQPYPPAELRAARDRLLTLADAAPVHLRDPGDLAPPRRVIRRKDLIDLFDTDPDLTGFDVDISPYVRDADDTDVHVFWRDLSTPGDETVRPSREELCAVSIGKARDWIASLRRRQLPARAPDPQWREGDRPGAAAPPGWRILGGDEPPWPGMTLLVDVSAGGYEPARGFVGEASSVPVEPIRPTADETVTAEPDESDADQQDGDARSADFPRAVTLVDHTAHVVQAAVELCDALDVEAADRDAILRAARWHDLGKAHDVFQSTMRRGLRDKASHDGVLLAKTEDRHLRHARPYFRHELASALAFLSHVNWSCDADLVAYLVAAHHGKVRMSLRALPAERAPDGEKAGARFARGVWDGDTLPAVDLGGGEIFAGGPLTLSVMELGEDEITGASWTERTRALLDRHGPFRLAWLEALLTIADWRASAGERRPAGPRPDRGAETNG</sequence>
<dbReference type="Gene3D" id="3.40.50.300">
    <property type="entry name" value="P-loop containing nucleotide triphosphate hydrolases"/>
    <property type="match status" value="2"/>
</dbReference>
<dbReference type="RefSeq" id="WP_378478151.1">
    <property type="nucleotide sequence ID" value="NZ_JBHUIW010000013.1"/>
</dbReference>
<evidence type="ECO:0000256" key="1">
    <source>
        <dbReference type="ARBA" id="ARBA00006847"/>
    </source>
</evidence>
<comment type="similarity">
    <text evidence="9">Belongs to the DEAD box helicase family.</text>
</comment>
<protein>
    <submittedName>
        <fullName evidence="14">CRISPR-associated endonuclease Cas3</fullName>
    </submittedName>
</protein>
<dbReference type="InterPro" id="IPR054712">
    <property type="entry name" value="Cas3-like_dom"/>
</dbReference>
<comment type="similarity">
    <text evidence="2">In the central section; belongs to the CRISPR-associated helicase Cas3 family.</text>
</comment>
<name>A0ABW5AJ43_9BRAD</name>
<dbReference type="InterPro" id="IPR001650">
    <property type="entry name" value="Helicase_C-like"/>
</dbReference>
<evidence type="ECO:0000259" key="13">
    <source>
        <dbReference type="PROSITE" id="PS51643"/>
    </source>
</evidence>
<dbReference type="SUPFAM" id="SSF109604">
    <property type="entry name" value="HD-domain/PDEase-like"/>
    <property type="match status" value="1"/>
</dbReference>
<evidence type="ECO:0000313" key="15">
    <source>
        <dbReference type="Proteomes" id="UP001597314"/>
    </source>
</evidence>
<evidence type="ECO:0000313" key="14">
    <source>
        <dbReference type="EMBL" id="MFD2182979.1"/>
    </source>
</evidence>
<dbReference type="EMBL" id="JBHUIW010000013">
    <property type="protein sequence ID" value="MFD2182979.1"/>
    <property type="molecule type" value="Genomic_DNA"/>
</dbReference>
<feature type="domain" description="Helicase ATP-binding" evidence="11">
    <location>
        <begin position="20"/>
        <end position="198"/>
    </location>
</feature>
<evidence type="ECO:0000256" key="8">
    <source>
        <dbReference type="ARBA" id="ARBA00023118"/>
    </source>
</evidence>
<evidence type="ECO:0000256" key="5">
    <source>
        <dbReference type="ARBA" id="ARBA00022801"/>
    </source>
</evidence>
<evidence type="ECO:0000259" key="11">
    <source>
        <dbReference type="PROSITE" id="PS51192"/>
    </source>
</evidence>
<gene>
    <name evidence="14" type="ORF">ACFSOX_12515</name>
</gene>
<dbReference type="Proteomes" id="UP001597314">
    <property type="component" value="Unassembled WGS sequence"/>
</dbReference>
<dbReference type="InterPro" id="IPR050079">
    <property type="entry name" value="DEAD_box_RNA_helicase"/>
</dbReference>
<dbReference type="SMART" id="SM00490">
    <property type="entry name" value="HELICc"/>
    <property type="match status" value="1"/>
</dbReference>
<evidence type="ECO:0000256" key="7">
    <source>
        <dbReference type="ARBA" id="ARBA00022840"/>
    </source>
</evidence>
<keyword evidence="14" id="KW-0540">Nuclease</keyword>
<evidence type="ECO:0000259" key="12">
    <source>
        <dbReference type="PROSITE" id="PS51194"/>
    </source>
</evidence>
<reference evidence="15" key="1">
    <citation type="journal article" date="2019" name="Int. J. Syst. Evol. Microbiol.">
        <title>The Global Catalogue of Microorganisms (GCM) 10K type strain sequencing project: providing services to taxonomists for standard genome sequencing and annotation.</title>
        <authorList>
            <consortium name="The Broad Institute Genomics Platform"/>
            <consortium name="The Broad Institute Genome Sequencing Center for Infectious Disease"/>
            <person name="Wu L."/>
            <person name="Ma J."/>
        </authorList>
    </citation>
    <scope>NUCLEOTIDE SEQUENCE [LARGE SCALE GENOMIC DNA]</scope>
    <source>
        <strain evidence="15">CGMCC 1.6774</strain>
    </source>
</reference>
<keyword evidence="14" id="KW-0255">Endonuclease</keyword>
<dbReference type="Pfam" id="PF22590">
    <property type="entry name" value="Cas3-like_C_2"/>
    <property type="match status" value="1"/>
</dbReference>
<keyword evidence="4" id="KW-0547">Nucleotide-binding</keyword>
<evidence type="ECO:0000256" key="3">
    <source>
        <dbReference type="ARBA" id="ARBA00022723"/>
    </source>
</evidence>
<dbReference type="SMART" id="SM00487">
    <property type="entry name" value="DEXDc"/>
    <property type="match status" value="1"/>
</dbReference>
<dbReference type="PANTHER" id="PTHR47959">
    <property type="entry name" value="ATP-DEPENDENT RNA HELICASE RHLE-RELATED"/>
    <property type="match status" value="1"/>
</dbReference>
<dbReference type="InterPro" id="IPR038257">
    <property type="entry name" value="CRISPR-assoc_Cas3_HD_sf"/>
</dbReference>
<keyword evidence="6" id="KW-0347">Helicase</keyword>
<dbReference type="InterPro" id="IPR011545">
    <property type="entry name" value="DEAD/DEAH_box_helicase_dom"/>
</dbReference>
<dbReference type="InterPro" id="IPR027417">
    <property type="entry name" value="P-loop_NTPase"/>
</dbReference>
<dbReference type="InterPro" id="IPR014001">
    <property type="entry name" value="Helicase_ATP-bd"/>
</dbReference>
<evidence type="ECO:0000256" key="2">
    <source>
        <dbReference type="ARBA" id="ARBA00009046"/>
    </source>
</evidence>
<feature type="domain" description="Helicase C-terminal" evidence="12">
    <location>
        <begin position="273"/>
        <end position="439"/>
    </location>
</feature>
<dbReference type="PROSITE" id="PS51194">
    <property type="entry name" value="HELICASE_CTER"/>
    <property type="match status" value="1"/>
</dbReference>
<keyword evidence="7" id="KW-0067">ATP-binding</keyword>
<organism evidence="14 15">
    <name type="scientific">Rhodoplanes azumiensis</name>
    <dbReference type="NCBI Taxonomy" id="1897628"/>
    <lineage>
        <taxon>Bacteria</taxon>
        <taxon>Pseudomonadati</taxon>
        <taxon>Pseudomonadota</taxon>
        <taxon>Alphaproteobacteria</taxon>
        <taxon>Hyphomicrobiales</taxon>
        <taxon>Nitrobacteraceae</taxon>
        <taxon>Rhodoplanes</taxon>
    </lineage>
</organism>
<dbReference type="NCBIfam" id="TIGR01596">
    <property type="entry name" value="cas3_HD"/>
    <property type="match status" value="1"/>
</dbReference>
<dbReference type="InterPro" id="IPR006483">
    <property type="entry name" value="CRISPR-assoc_Cas3_HD"/>
</dbReference>
<dbReference type="SUPFAM" id="SSF52540">
    <property type="entry name" value="P-loop containing nucleoside triphosphate hydrolases"/>
    <property type="match status" value="1"/>
</dbReference>
<comment type="caution">
    <text evidence="14">The sequence shown here is derived from an EMBL/GenBank/DDBJ whole genome shotgun (WGS) entry which is preliminary data.</text>
</comment>
<proteinExistence type="inferred from homology"/>
<keyword evidence="5" id="KW-0378">Hydrolase</keyword>
<dbReference type="PROSITE" id="PS51192">
    <property type="entry name" value="HELICASE_ATP_BIND_1"/>
    <property type="match status" value="1"/>
</dbReference>
<keyword evidence="8" id="KW-0051">Antiviral defense</keyword>
<evidence type="ECO:0000256" key="10">
    <source>
        <dbReference type="SAM" id="MobiDB-lite"/>
    </source>
</evidence>
<keyword evidence="15" id="KW-1185">Reference proteome</keyword>
<feature type="domain" description="HD Cas3-type" evidence="13">
    <location>
        <begin position="617"/>
        <end position="830"/>
    </location>
</feature>
<evidence type="ECO:0000256" key="9">
    <source>
        <dbReference type="ARBA" id="ARBA00038437"/>
    </source>
</evidence>
<dbReference type="Pfam" id="PF18019">
    <property type="entry name" value="Cas3_HD"/>
    <property type="match status" value="1"/>
</dbReference>
<dbReference type="GO" id="GO:0004519">
    <property type="term" value="F:endonuclease activity"/>
    <property type="evidence" value="ECO:0007669"/>
    <property type="project" value="UniProtKB-KW"/>
</dbReference>
<accession>A0ABW5AJ43</accession>
<dbReference type="PANTHER" id="PTHR47959:SF16">
    <property type="entry name" value="CRISPR-ASSOCIATED NUCLEASE_HELICASE CAS3-RELATED"/>
    <property type="match status" value="1"/>
</dbReference>
<keyword evidence="3" id="KW-0479">Metal-binding</keyword>
<feature type="region of interest" description="Disordered" evidence="10">
    <location>
        <begin position="525"/>
        <end position="554"/>
    </location>
</feature>
<dbReference type="Gene3D" id="1.10.3210.30">
    <property type="match status" value="1"/>
</dbReference>
<dbReference type="PROSITE" id="PS51643">
    <property type="entry name" value="HD_CAS3"/>
    <property type="match status" value="1"/>
</dbReference>
<evidence type="ECO:0000256" key="6">
    <source>
        <dbReference type="ARBA" id="ARBA00022806"/>
    </source>
</evidence>
<comment type="similarity">
    <text evidence="1">In the N-terminal section; belongs to the CRISPR-associated nuclease Cas3-HD family.</text>
</comment>
<evidence type="ECO:0000256" key="4">
    <source>
        <dbReference type="ARBA" id="ARBA00022741"/>
    </source>
</evidence>